<proteinExistence type="predicted"/>
<evidence type="ECO:0000313" key="7">
    <source>
        <dbReference type="Proteomes" id="UP001412067"/>
    </source>
</evidence>
<evidence type="ECO:0000256" key="1">
    <source>
        <dbReference type="ARBA" id="ARBA00004606"/>
    </source>
</evidence>
<dbReference type="Proteomes" id="UP001412067">
    <property type="component" value="Unassembled WGS sequence"/>
</dbReference>
<evidence type="ECO:0000256" key="3">
    <source>
        <dbReference type="ARBA" id="ARBA00022679"/>
    </source>
</evidence>
<evidence type="ECO:0008006" key="8">
    <source>
        <dbReference type="Google" id="ProtNLM"/>
    </source>
</evidence>
<evidence type="ECO:0000313" key="6">
    <source>
        <dbReference type="EMBL" id="KAK8939754.1"/>
    </source>
</evidence>
<dbReference type="PANTHER" id="PTHR45719:SF7">
    <property type="entry name" value="OS01G0201100 PROTEIN"/>
    <property type="match status" value="1"/>
</dbReference>
<protein>
    <recommendedName>
        <fullName evidence="8">Protein xylosyltransferase</fullName>
    </recommendedName>
</protein>
<dbReference type="EMBL" id="JBBWWR010000020">
    <property type="protein sequence ID" value="KAK8939754.1"/>
    <property type="molecule type" value="Genomic_DNA"/>
</dbReference>
<evidence type="ECO:0000256" key="4">
    <source>
        <dbReference type="ARBA" id="ARBA00023136"/>
    </source>
</evidence>
<evidence type="ECO:0000256" key="5">
    <source>
        <dbReference type="ARBA" id="ARBA00023180"/>
    </source>
</evidence>
<dbReference type="InterPro" id="IPR044610">
    <property type="entry name" value="GLCAT14A/B/C"/>
</dbReference>
<comment type="caution">
    <text evidence="6">The sequence shown here is derived from an EMBL/GenBank/DDBJ whole genome shotgun (WGS) entry which is preliminary data.</text>
</comment>
<accession>A0ABR2LFJ7</accession>
<gene>
    <name evidence="6" type="ORF">KSP40_PGU018867</name>
</gene>
<dbReference type="InterPro" id="IPR003406">
    <property type="entry name" value="Glyco_trans_14"/>
</dbReference>
<keyword evidence="5" id="KW-0325">Glycoprotein</keyword>
<evidence type="ECO:0000256" key="2">
    <source>
        <dbReference type="ARBA" id="ARBA00022676"/>
    </source>
</evidence>
<keyword evidence="7" id="KW-1185">Reference proteome</keyword>
<dbReference type="Pfam" id="PF02485">
    <property type="entry name" value="Branch"/>
    <property type="match status" value="1"/>
</dbReference>
<name>A0ABR2LFJ7_9ASPA</name>
<reference evidence="6 7" key="1">
    <citation type="journal article" date="2022" name="Nat. Plants">
        <title>Genomes of leafy and leafless Platanthera orchids illuminate the evolution of mycoheterotrophy.</title>
        <authorList>
            <person name="Li M.H."/>
            <person name="Liu K.W."/>
            <person name="Li Z."/>
            <person name="Lu H.C."/>
            <person name="Ye Q.L."/>
            <person name="Zhang D."/>
            <person name="Wang J.Y."/>
            <person name="Li Y.F."/>
            <person name="Zhong Z.M."/>
            <person name="Liu X."/>
            <person name="Yu X."/>
            <person name="Liu D.K."/>
            <person name="Tu X.D."/>
            <person name="Liu B."/>
            <person name="Hao Y."/>
            <person name="Liao X.Y."/>
            <person name="Jiang Y.T."/>
            <person name="Sun W.H."/>
            <person name="Chen J."/>
            <person name="Chen Y.Q."/>
            <person name="Ai Y."/>
            <person name="Zhai J.W."/>
            <person name="Wu S.S."/>
            <person name="Zhou Z."/>
            <person name="Hsiao Y.Y."/>
            <person name="Wu W.L."/>
            <person name="Chen Y.Y."/>
            <person name="Lin Y.F."/>
            <person name="Hsu J.L."/>
            <person name="Li C.Y."/>
            <person name="Wang Z.W."/>
            <person name="Zhao X."/>
            <person name="Zhong W.Y."/>
            <person name="Ma X.K."/>
            <person name="Ma L."/>
            <person name="Huang J."/>
            <person name="Chen G.Z."/>
            <person name="Huang M.Z."/>
            <person name="Huang L."/>
            <person name="Peng D.H."/>
            <person name="Luo Y.B."/>
            <person name="Zou S.Q."/>
            <person name="Chen S.P."/>
            <person name="Lan S."/>
            <person name="Tsai W.C."/>
            <person name="Van de Peer Y."/>
            <person name="Liu Z.J."/>
        </authorList>
    </citation>
    <scope>NUCLEOTIDE SEQUENCE [LARGE SCALE GENOMIC DNA]</scope>
    <source>
        <strain evidence="6">Lor288</strain>
    </source>
</reference>
<dbReference type="PANTHER" id="PTHR45719">
    <property type="entry name" value="GLYCOSYLTRANSFERASE"/>
    <property type="match status" value="1"/>
</dbReference>
<organism evidence="6 7">
    <name type="scientific">Platanthera guangdongensis</name>
    <dbReference type="NCBI Taxonomy" id="2320717"/>
    <lineage>
        <taxon>Eukaryota</taxon>
        <taxon>Viridiplantae</taxon>
        <taxon>Streptophyta</taxon>
        <taxon>Embryophyta</taxon>
        <taxon>Tracheophyta</taxon>
        <taxon>Spermatophyta</taxon>
        <taxon>Magnoliopsida</taxon>
        <taxon>Liliopsida</taxon>
        <taxon>Asparagales</taxon>
        <taxon>Orchidaceae</taxon>
        <taxon>Orchidoideae</taxon>
        <taxon>Orchideae</taxon>
        <taxon>Orchidinae</taxon>
        <taxon>Platanthera</taxon>
    </lineage>
</organism>
<keyword evidence="4" id="KW-0472">Membrane</keyword>
<comment type="subcellular location">
    <subcellularLocation>
        <location evidence="1">Membrane</location>
        <topology evidence="1">Single-pass type II membrane protein</topology>
    </subcellularLocation>
</comment>
<keyword evidence="3" id="KW-0808">Transferase</keyword>
<keyword evidence="2" id="KW-0328">Glycosyltransferase</keyword>
<sequence>MHSTIPQLLRSAPRPGVAGGGEAEARRLVGNQSLFTTVGNVYVFSKANMVTYRGSTMVANTLHACAILLKKSKEWDWFINLSSSDYPLVTQDGNRGAKPVIIDPGFYKKTKSDIFWMMPERELPDCVSTLHRSKDTVTPGGWCSGMPMCFDVGDDGRLNQGPDREVARLMDK</sequence>